<reference evidence="2 3" key="1">
    <citation type="journal article" date="2010" name="Science">
        <title>Genomic comparison of the ants Camponotus floridanus and Harpegnathos saltator.</title>
        <authorList>
            <person name="Bonasio R."/>
            <person name="Zhang G."/>
            <person name="Ye C."/>
            <person name="Mutti N.S."/>
            <person name="Fang X."/>
            <person name="Qin N."/>
            <person name="Donahue G."/>
            <person name="Yang P."/>
            <person name="Li Q."/>
            <person name="Li C."/>
            <person name="Zhang P."/>
            <person name="Huang Z."/>
            <person name="Berger S.L."/>
            <person name="Reinberg D."/>
            <person name="Wang J."/>
            <person name="Liebig J."/>
        </authorList>
    </citation>
    <scope>NUCLEOTIDE SEQUENCE [LARGE SCALE GENOMIC DNA]</scope>
    <source>
        <strain evidence="2 3">R22 G/1</strain>
    </source>
</reference>
<protein>
    <recommendedName>
        <fullName evidence="1">Tudor domain-containing protein</fullName>
    </recommendedName>
</protein>
<evidence type="ECO:0000313" key="2">
    <source>
        <dbReference type="EMBL" id="EFN87344.1"/>
    </source>
</evidence>
<dbReference type="AlphaFoldDB" id="E2BAE0"/>
<dbReference type="Proteomes" id="UP000008237">
    <property type="component" value="Unassembled WGS sequence"/>
</dbReference>
<name>E2BAE0_HARSA</name>
<dbReference type="InterPro" id="IPR002999">
    <property type="entry name" value="Tudor"/>
</dbReference>
<dbReference type="EMBL" id="GL446704">
    <property type="protein sequence ID" value="EFN87344.1"/>
    <property type="molecule type" value="Genomic_DNA"/>
</dbReference>
<gene>
    <name evidence="2" type="ORF">EAI_07112</name>
</gene>
<evidence type="ECO:0000259" key="1">
    <source>
        <dbReference type="Pfam" id="PF00567"/>
    </source>
</evidence>
<proteinExistence type="predicted"/>
<feature type="domain" description="Tudor" evidence="1">
    <location>
        <begin position="17"/>
        <end position="117"/>
    </location>
</feature>
<dbReference type="Gene3D" id="2.30.30.140">
    <property type="match status" value="1"/>
</dbReference>
<sequence>MAIEHISTEKLCRGRLPVYVTHVESPTLFWVQLQFNREEVSELQAEIKWKMEQHVKRYLMFPHTVKTGLIVAVKDCGEWYRGTITHVGDSTAVINLGDWGRIIKKPITHLYNLPRQYHFMA</sequence>
<accession>E2BAE0</accession>
<keyword evidence="3" id="KW-1185">Reference proteome</keyword>
<dbReference type="InParanoid" id="E2BAE0"/>
<dbReference type="SUPFAM" id="SSF63748">
    <property type="entry name" value="Tudor/PWWP/MBT"/>
    <property type="match status" value="1"/>
</dbReference>
<organism evidence="3">
    <name type="scientific">Harpegnathos saltator</name>
    <name type="common">Jerdon's jumping ant</name>
    <dbReference type="NCBI Taxonomy" id="610380"/>
    <lineage>
        <taxon>Eukaryota</taxon>
        <taxon>Metazoa</taxon>
        <taxon>Ecdysozoa</taxon>
        <taxon>Arthropoda</taxon>
        <taxon>Hexapoda</taxon>
        <taxon>Insecta</taxon>
        <taxon>Pterygota</taxon>
        <taxon>Neoptera</taxon>
        <taxon>Endopterygota</taxon>
        <taxon>Hymenoptera</taxon>
        <taxon>Apocrita</taxon>
        <taxon>Aculeata</taxon>
        <taxon>Formicoidea</taxon>
        <taxon>Formicidae</taxon>
        <taxon>Ponerinae</taxon>
        <taxon>Ponerini</taxon>
        <taxon>Harpegnathos</taxon>
    </lineage>
</organism>
<evidence type="ECO:0000313" key="3">
    <source>
        <dbReference type="Proteomes" id="UP000008237"/>
    </source>
</evidence>
<dbReference type="Pfam" id="PF00567">
    <property type="entry name" value="TUDOR"/>
    <property type="match status" value="1"/>
</dbReference>